<gene>
    <name evidence="7" type="ORF">SAMN04487904_107141</name>
</gene>
<dbReference type="InterPro" id="IPR036388">
    <property type="entry name" value="WH-like_DNA-bd_sf"/>
</dbReference>
<evidence type="ECO:0000256" key="5">
    <source>
        <dbReference type="SAM" id="MobiDB-lite"/>
    </source>
</evidence>
<feature type="domain" description="HTH lysR-type" evidence="6">
    <location>
        <begin position="63"/>
        <end position="120"/>
    </location>
</feature>
<accession>A0A1I7AK16</accession>
<keyword evidence="4" id="KW-0804">Transcription</keyword>
<dbReference type="Pfam" id="PF00126">
    <property type="entry name" value="HTH_1"/>
    <property type="match status" value="1"/>
</dbReference>
<dbReference type="AlphaFoldDB" id="A0A1I7AK16"/>
<proteinExistence type="inferred from homology"/>
<dbReference type="GO" id="GO:0032993">
    <property type="term" value="C:protein-DNA complex"/>
    <property type="evidence" value="ECO:0007669"/>
    <property type="project" value="TreeGrafter"/>
</dbReference>
<dbReference type="SUPFAM" id="SSF53850">
    <property type="entry name" value="Periplasmic binding protein-like II"/>
    <property type="match status" value="1"/>
</dbReference>
<evidence type="ECO:0000313" key="7">
    <source>
        <dbReference type="EMBL" id="SFT75282.1"/>
    </source>
</evidence>
<dbReference type="Proteomes" id="UP000199165">
    <property type="component" value="Unassembled WGS sequence"/>
</dbReference>
<comment type="similarity">
    <text evidence="1">Belongs to the LysR transcriptional regulatory family.</text>
</comment>
<dbReference type="Gene3D" id="3.40.190.290">
    <property type="match status" value="1"/>
</dbReference>
<dbReference type="STRING" id="995060.SAMN04487904_107141"/>
<dbReference type="RefSeq" id="WP_092978619.1">
    <property type="nucleotide sequence ID" value="NZ_FPAT01000007.1"/>
</dbReference>
<organism evidence="7 8">
    <name type="scientific">Actinopolyspora righensis</name>
    <dbReference type="NCBI Taxonomy" id="995060"/>
    <lineage>
        <taxon>Bacteria</taxon>
        <taxon>Bacillati</taxon>
        <taxon>Actinomycetota</taxon>
        <taxon>Actinomycetes</taxon>
        <taxon>Actinopolysporales</taxon>
        <taxon>Actinopolysporaceae</taxon>
        <taxon>Actinopolyspora</taxon>
        <taxon>Actinopolyspora alba group</taxon>
    </lineage>
</organism>
<dbReference type="InterPro" id="IPR000847">
    <property type="entry name" value="LysR_HTH_N"/>
</dbReference>
<evidence type="ECO:0000259" key="6">
    <source>
        <dbReference type="PROSITE" id="PS50931"/>
    </source>
</evidence>
<dbReference type="GO" id="GO:0003700">
    <property type="term" value="F:DNA-binding transcription factor activity"/>
    <property type="evidence" value="ECO:0007669"/>
    <property type="project" value="InterPro"/>
</dbReference>
<sequence length="363" mass="39246">MLAAVVERIDGSAVDMGYTMTDGGYENSERGGRAVSKPRSDSGGSTSDEFLQAVSAAADIDNFDLRHLRYFLAVVQAGSVSGAAQELYISQPSLSQQIRRLERRLGAALFVRTAWGVELTPDGRAFLDAVQGIPAQLRTAISAVAPAPSQWKVGVCGGVPEQALFEVQRGLSRCLERGNGFVNTDQSLSMQAVPAASQPELIERGELAFGIVRLPHSSTGLVCGTLLDEPLGLVMRKEHPLASSTTLSWEALASQRLVWYNSGCAPGYAEVVLSQLAELGWQPRLHPLDQDQDALFRHAMLSMPSLVALRPASVINDDELVWRPLPTQHAPRERLALATLGGSRFESTLRRAARQEGWMVSST</sequence>
<evidence type="ECO:0000313" key="8">
    <source>
        <dbReference type="Proteomes" id="UP000199165"/>
    </source>
</evidence>
<dbReference type="InterPro" id="IPR005119">
    <property type="entry name" value="LysR_subst-bd"/>
</dbReference>
<dbReference type="PANTHER" id="PTHR30346:SF0">
    <property type="entry name" value="HCA OPERON TRANSCRIPTIONAL ACTIVATOR HCAR"/>
    <property type="match status" value="1"/>
</dbReference>
<dbReference type="Pfam" id="PF03466">
    <property type="entry name" value="LysR_substrate"/>
    <property type="match status" value="1"/>
</dbReference>
<reference evidence="8" key="1">
    <citation type="submission" date="2016-10" db="EMBL/GenBank/DDBJ databases">
        <authorList>
            <person name="Varghese N."/>
            <person name="Submissions S."/>
        </authorList>
    </citation>
    <scope>NUCLEOTIDE SEQUENCE [LARGE SCALE GENOMIC DNA]</scope>
    <source>
        <strain evidence="8">DSM 45501</strain>
    </source>
</reference>
<protein>
    <submittedName>
        <fullName evidence="7">DNA-binding transcriptional regulator, LysR family</fullName>
    </submittedName>
</protein>
<keyword evidence="2" id="KW-0805">Transcription regulation</keyword>
<dbReference type="Gene3D" id="1.10.10.10">
    <property type="entry name" value="Winged helix-like DNA-binding domain superfamily/Winged helix DNA-binding domain"/>
    <property type="match status" value="1"/>
</dbReference>
<keyword evidence="8" id="KW-1185">Reference proteome</keyword>
<dbReference type="FunFam" id="1.10.10.10:FF:000001">
    <property type="entry name" value="LysR family transcriptional regulator"/>
    <property type="match status" value="1"/>
</dbReference>
<dbReference type="SUPFAM" id="SSF46785">
    <property type="entry name" value="Winged helix' DNA-binding domain"/>
    <property type="match status" value="1"/>
</dbReference>
<evidence type="ECO:0000256" key="1">
    <source>
        <dbReference type="ARBA" id="ARBA00009437"/>
    </source>
</evidence>
<dbReference type="PROSITE" id="PS50931">
    <property type="entry name" value="HTH_LYSR"/>
    <property type="match status" value="1"/>
</dbReference>
<evidence type="ECO:0000256" key="4">
    <source>
        <dbReference type="ARBA" id="ARBA00023163"/>
    </source>
</evidence>
<dbReference type="PRINTS" id="PR00039">
    <property type="entry name" value="HTHLYSR"/>
</dbReference>
<name>A0A1I7AK16_9ACTN</name>
<evidence type="ECO:0000256" key="3">
    <source>
        <dbReference type="ARBA" id="ARBA00023125"/>
    </source>
</evidence>
<dbReference type="EMBL" id="FPAT01000007">
    <property type="protein sequence ID" value="SFT75282.1"/>
    <property type="molecule type" value="Genomic_DNA"/>
</dbReference>
<feature type="region of interest" description="Disordered" evidence="5">
    <location>
        <begin position="20"/>
        <end position="47"/>
    </location>
</feature>
<dbReference type="PANTHER" id="PTHR30346">
    <property type="entry name" value="TRANSCRIPTIONAL DUAL REGULATOR HCAR-RELATED"/>
    <property type="match status" value="1"/>
</dbReference>
<dbReference type="GO" id="GO:0003677">
    <property type="term" value="F:DNA binding"/>
    <property type="evidence" value="ECO:0007669"/>
    <property type="project" value="UniProtKB-KW"/>
</dbReference>
<dbReference type="InterPro" id="IPR036390">
    <property type="entry name" value="WH_DNA-bd_sf"/>
</dbReference>
<evidence type="ECO:0000256" key="2">
    <source>
        <dbReference type="ARBA" id="ARBA00023015"/>
    </source>
</evidence>
<keyword evidence="3 7" id="KW-0238">DNA-binding</keyword>